<proteinExistence type="predicted"/>
<protein>
    <submittedName>
        <fullName evidence="4">Peptidase_S9 domain-containing protein</fullName>
    </submittedName>
</protein>
<reference evidence="4" key="1">
    <citation type="submission" date="2019-12" db="UniProtKB">
        <authorList>
            <consortium name="WormBaseParasite"/>
        </authorList>
    </citation>
    <scope>IDENTIFICATION</scope>
</reference>
<dbReference type="Gene3D" id="3.40.50.1820">
    <property type="entry name" value="alpha/beta hydrolase"/>
    <property type="match status" value="1"/>
</dbReference>
<dbReference type="PANTHER" id="PTHR42776">
    <property type="entry name" value="SERINE PEPTIDASE S9 FAMILY MEMBER"/>
    <property type="match status" value="1"/>
</dbReference>
<dbReference type="GO" id="GO:0006508">
    <property type="term" value="P:proteolysis"/>
    <property type="evidence" value="ECO:0007669"/>
    <property type="project" value="InterPro"/>
</dbReference>
<dbReference type="WBParaSite" id="TMUE_3000012919.1">
    <property type="protein sequence ID" value="TMUE_3000012919.1"/>
    <property type="gene ID" value="WBGene00286637"/>
</dbReference>
<dbReference type="InterPro" id="IPR029058">
    <property type="entry name" value="AB_hydrolase_fold"/>
</dbReference>
<dbReference type="SUPFAM" id="SSF53474">
    <property type="entry name" value="alpha/beta-Hydrolases"/>
    <property type="match status" value="1"/>
</dbReference>
<evidence type="ECO:0000259" key="2">
    <source>
        <dbReference type="Pfam" id="PF00326"/>
    </source>
</evidence>
<dbReference type="GO" id="GO:0004252">
    <property type="term" value="F:serine-type endopeptidase activity"/>
    <property type="evidence" value="ECO:0007669"/>
    <property type="project" value="TreeGrafter"/>
</dbReference>
<accession>A0A5S6R0S9</accession>
<dbReference type="Proteomes" id="UP000046395">
    <property type="component" value="Unassembled WGS sequence"/>
</dbReference>
<dbReference type="InterPro" id="IPR001375">
    <property type="entry name" value="Peptidase_S9_cat"/>
</dbReference>
<feature type="domain" description="Peptidase S9 prolyl oligopeptidase catalytic" evidence="2">
    <location>
        <begin position="132"/>
        <end position="346"/>
    </location>
</feature>
<dbReference type="Pfam" id="PF00326">
    <property type="entry name" value="Peptidase_S9"/>
    <property type="match status" value="1"/>
</dbReference>
<dbReference type="STRING" id="70415.A0A5S6R0S9"/>
<name>A0A5S6R0S9_TRIMR</name>
<sequence>MSEAVYVHDKIAEDYSYLLDIFGSGKFSIVSISYDYDRWLISVFSDVNAGMLYLYVKSGQRRSVIFLEAINAALLNHPLALKWAVQVPTRDGLIQLCYLIIPLASNATDNGHPPPGVIVVHGGPHSRDYLEYSSEEQLLASRGYVVLQCNFRGSTGFGKEFLAAGFGEWGGQMQDDVNDVFSWAVENGFIDPAKVAIMGASYGGYATLYALAYTPDKYQCGVAQCAPSDLVEMLQSLPREWNLDYGNFKVRFGASVETVEGKEFLWSISPLRQASNIRKPVLIAHGLRDDRVPTKATDAMAEALVKSGANFTYMVFPNEGHCVAGRKNMLAYFAMIEQLFARCLNGSSEPVGKSLDDLDITLEQYPLPKTKKRGRVTMMVMSKAGSF</sequence>
<organism evidence="3 4">
    <name type="scientific">Trichuris muris</name>
    <name type="common">Mouse whipworm</name>
    <dbReference type="NCBI Taxonomy" id="70415"/>
    <lineage>
        <taxon>Eukaryota</taxon>
        <taxon>Metazoa</taxon>
        <taxon>Ecdysozoa</taxon>
        <taxon>Nematoda</taxon>
        <taxon>Enoplea</taxon>
        <taxon>Dorylaimia</taxon>
        <taxon>Trichinellida</taxon>
        <taxon>Trichuridae</taxon>
        <taxon>Trichuris</taxon>
    </lineage>
</organism>
<dbReference type="PANTHER" id="PTHR42776:SF27">
    <property type="entry name" value="DIPEPTIDYL PEPTIDASE FAMILY MEMBER 6"/>
    <property type="match status" value="1"/>
</dbReference>
<keyword evidence="1" id="KW-0378">Hydrolase</keyword>
<evidence type="ECO:0000313" key="4">
    <source>
        <dbReference type="WBParaSite" id="TMUE_3000012919.1"/>
    </source>
</evidence>
<dbReference type="AlphaFoldDB" id="A0A5S6R0S9"/>
<evidence type="ECO:0000256" key="1">
    <source>
        <dbReference type="ARBA" id="ARBA00022801"/>
    </source>
</evidence>
<evidence type="ECO:0000313" key="3">
    <source>
        <dbReference type="Proteomes" id="UP000046395"/>
    </source>
</evidence>
<keyword evidence="3" id="KW-1185">Reference proteome</keyword>